<evidence type="ECO:0000313" key="10">
    <source>
        <dbReference type="Proteomes" id="UP000647172"/>
    </source>
</evidence>
<dbReference type="InterPro" id="IPR005194">
    <property type="entry name" value="Glyco_hydro_65_C"/>
</dbReference>
<dbReference type="GO" id="GO:0016757">
    <property type="term" value="F:glycosyltransferase activity"/>
    <property type="evidence" value="ECO:0007669"/>
    <property type="project" value="UniProtKB-ARBA"/>
</dbReference>
<dbReference type="SUPFAM" id="SSF74650">
    <property type="entry name" value="Galactose mutarotase-like"/>
    <property type="match status" value="1"/>
</dbReference>
<evidence type="ECO:0000256" key="3">
    <source>
        <dbReference type="PIRSR" id="PIRSR036289-50"/>
    </source>
</evidence>
<dbReference type="InterPro" id="IPR005195">
    <property type="entry name" value="Glyco_hydro_65_M"/>
</dbReference>
<protein>
    <submittedName>
        <fullName evidence="9">Glycosyl hydrolase</fullName>
    </submittedName>
</protein>
<keyword evidence="10" id="KW-1185">Reference proteome</keyword>
<dbReference type="RefSeq" id="WP_203765894.1">
    <property type="nucleotide sequence ID" value="NZ_BAAAYJ010000065.1"/>
</dbReference>
<feature type="binding site" evidence="4">
    <location>
        <begin position="348"/>
        <end position="349"/>
    </location>
    <ligand>
        <name>substrate</name>
    </ligand>
</feature>
<dbReference type="GO" id="GO:0030246">
    <property type="term" value="F:carbohydrate binding"/>
    <property type="evidence" value="ECO:0007669"/>
    <property type="project" value="InterPro"/>
</dbReference>
<feature type="binding site" evidence="4">
    <location>
        <begin position="579"/>
        <end position="580"/>
    </location>
    <ligand>
        <name>substrate</name>
    </ligand>
</feature>
<evidence type="ECO:0000313" key="9">
    <source>
        <dbReference type="EMBL" id="GIE47699.1"/>
    </source>
</evidence>
<dbReference type="Gene3D" id="2.70.98.40">
    <property type="entry name" value="Glycoside hydrolase, family 65, N-terminal domain"/>
    <property type="match status" value="1"/>
</dbReference>
<dbReference type="GO" id="GO:0004553">
    <property type="term" value="F:hydrolase activity, hydrolyzing O-glycosyl compounds"/>
    <property type="evidence" value="ECO:0007669"/>
    <property type="project" value="TreeGrafter"/>
</dbReference>
<keyword evidence="9" id="KW-0378">Hydrolase</keyword>
<dbReference type="Pfam" id="PF03633">
    <property type="entry name" value="Glyco_hydro_65C"/>
    <property type="match status" value="1"/>
</dbReference>
<accession>A0A919JB26</accession>
<evidence type="ECO:0000256" key="1">
    <source>
        <dbReference type="ARBA" id="ARBA00006768"/>
    </source>
</evidence>
<dbReference type="InterPro" id="IPR012341">
    <property type="entry name" value="6hp_glycosidase-like_sf"/>
</dbReference>
<dbReference type="PIRSF" id="PIRSF036289">
    <property type="entry name" value="Glycosyl_hydrolase_malt_phosph"/>
    <property type="match status" value="1"/>
</dbReference>
<feature type="active site" description="Proton donor" evidence="3">
    <location>
        <position position="475"/>
    </location>
</feature>
<dbReference type="InterPro" id="IPR037018">
    <property type="entry name" value="GH65_N"/>
</dbReference>
<name>A0A919JB26_9ACTN</name>
<evidence type="ECO:0000256" key="4">
    <source>
        <dbReference type="PIRSR" id="PIRSR036289-51"/>
    </source>
</evidence>
<dbReference type="Proteomes" id="UP000647172">
    <property type="component" value="Unassembled WGS sequence"/>
</dbReference>
<dbReference type="PANTHER" id="PTHR11051">
    <property type="entry name" value="GLYCOSYL HYDROLASE-RELATED"/>
    <property type="match status" value="1"/>
</dbReference>
<gene>
    <name evidence="9" type="ORF">Ani05nite_12330</name>
</gene>
<dbReference type="Pfam" id="PF03636">
    <property type="entry name" value="Glyco_hydro_65N"/>
    <property type="match status" value="1"/>
</dbReference>
<organism evidence="9 10">
    <name type="scientific">Actinoplanes nipponensis</name>
    <dbReference type="NCBI Taxonomy" id="135950"/>
    <lineage>
        <taxon>Bacteria</taxon>
        <taxon>Bacillati</taxon>
        <taxon>Actinomycetota</taxon>
        <taxon>Actinomycetes</taxon>
        <taxon>Micromonosporales</taxon>
        <taxon>Micromonosporaceae</taxon>
        <taxon>Actinoplanes</taxon>
    </lineage>
</organism>
<dbReference type="GO" id="GO:0005975">
    <property type="term" value="P:carbohydrate metabolic process"/>
    <property type="evidence" value="ECO:0007669"/>
    <property type="project" value="InterPro"/>
</dbReference>
<proteinExistence type="inferred from homology"/>
<dbReference type="SUPFAM" id="SSF48208">
    <property type="entry name" value="Six-hairpin glycosidases"/>
    <property type="match status" value="1"/>
</dbReference>
<comment type="similarity">
    <text evidence="1">Belongs to the glycosyl hydrolase 65 family.</text>
</comment>
<feature type="domain" description="Glycoside hydrolase family 65 C-terminal" evidence="7">
    <location>
        <begin position="676"/>
        <end position="736"/>
    </location>
</feature>
<feature type="domain" description="Glycoside hydrolase family 65 N-terminal" evidence="8">
    <location>
        <begin position="21"/>
        <end position="261"/>
    </location>
</feature>
<sequence length="769" mass="83460">MADLAAAEPWCVRQTGLSAEALETAALRQAESLFALANGHIGLRGNLDENDPQGMPGTYLNSLFEVRDLRYAEAGYGYPEQSETIVDAPNGKLIALSVNGEPFDVRTGALVAHERVLDLRAGTLRREVEWVSPAGAAVRIVSTRLVSFPHPSVAAIRYEVTVRDPGVRLRLDSDLLANEEQAAQRDDPRAATTLHRPLRPVGHSDDVLEHRTRRSGLAVAAAVAHRTAGTQAVTSGPDRIRCTITGEGALRVDKFLAYAWGEQASARRARQDRDAAVALGFDALAAEQRAYLDDFWAAADVELDGDPEVQQAVRFGLFHVLQAGAQAGPHPIAAKGLTGNGYDGHTLWDTETFVLPVLTYTHPACAGLALRWRHATLPAARERARELRLAGAAYPWRTISGSECSGYWPAGTAALHVNADIADAVLRYAAASGDDGFLREAGLEILVETARLWCKVAHRADDGRWHISGVTGPDEYTALMDDNAFTNLMARHNLRGAAAACERFPDRAHDLDVGAGELAAWREVADELHLPWSPAREVHEQAAGFTRLQEWDFAETKDDDYPLMMRFPYLDLYRKQVSKQADLVLAMALRSDAFTAAEKARNFAYYEARTVRDSSLSAPAQAVLAAETGHLELAHDYLAEAALLDLRAGGESSGDGLHIAACAGSWIALVMGFGGLRDNGGRLSFAPRLPEHLPRLCFRLRWRESSLRVTVTPAEATYEVSGPPVEITHHGEAVTVAGAPVTRSIPPLEVRAAPPSPRPPARRRDALEA</sequence>
<evidence type="ECO:0000256" key="5">
    <source>
        <dbReference type="SAM" id="MobiDB-lite"/>
    </source>
</evidence>
<evidence type="ECO:0000256" key="2">
    <source>
        <dbReference type="ARBA" id="ARBA00023295"/>
    </source>
</evidence>
<dbReference type="Pfam" id="PF03632">
    <property type="entry name" value="Glyco_hydro_65m"/>
    <property type="match status" value="1"/>
</dbReference>
<evidence type="ECO:0000259" key="7">
    <source>
        <dbReference type="Pfam" id="PF03633"/>
    </source>
</evidence>
<keyword evidence="2" id="KW-0326">Glycosidase</keyword>
<dbReference type="InterPro" id="IPR017045">
    <property type="entry name" value="Malt_Pase/Glycosyl_Hdrlase"/>
</dbReference>
<evidence type="ECO:0000259" key="6">
    <source>
        <dbReference type="Pfam" id="PF03632"/>
    </source>
</evidence>
<dbReference type="InterPro" id="IPR008928">
    <property type="entry name" value="6-hairpin_glycosidase_sf"/>
</dbReference>
<dbReference type="InterPro" id="IPR005196">
    <property type="entry name" value="Glyco_hydro_65_N"/>
</dbReference>
<feature type="region of interest" description="Disordered" evidence="5">
    <location>
        <begin position="180"/>
        <end position="203"/>
    </location>
</feature>
<dbReference type="AlphaFoldDB" id="A0A919JB26"/>
<dbReference type="InterPro" id="IPR011013">
    <property type="entry name" value="Gal_mutarotase_sf_dom"/>
</dbReference>
<dbReference type="Gene3D" id="2.60.420.10">
    <property type="entry name" value="Maltose phosphorylase, domain 3"/>
    <property type="match status" value="1"/>
</dbReference>
<feature type="domain" description="Glycoside hydrolase family 65 central catalytic" evidence="6">
    <location>
        <begin position="314"/>
        <end position="666"/>
    </location>
</feature>
<dbReference type="PANTHER" id="PTHR11051:SF13">
    <property type="entry name" value="GLYCOSYL TRANSFERASE"/>
    <property type="match status" value="1"/>
</dbReference>
<dbReference type="Gene3D" id="1.50.10.10">
    <property type="match status" value="1"/>
</dbReference>
<evidence type="ECO:0000259" key="8">
    <source>
        <dbReference type="Pfam" id="PF03636"/>
    </source>
</evidence>
<feature type="region of interest" description="Disordered" evidence="5">
    <location>
        <begin position="745"/>
        <end position="769"/>
    </location>
</feature>
<reference evidence="9" key="1">
    <citation type="submission" date="2021-01" db="EMBL/GenBank/DDBJ databases">
        <title>Whole genome shotgun sequence of Actinoplanes nipponensis NBRC 14063.</title>
        <authorList>
            <person name="Komaki H."/>
            <person name="Tamura T."/>
        </authorList>
    </citation>
    <scope>NUCLEOTIDE SEQUENCE</scope>
    <source>
        <strain evidence="9">NBRC 14063</strain>
    </source>
</reference>
<comment type="caution">
    <text evidence="9">The sequence shown here is derived from an EMBL/GenBank/DDBJ whole genome shotgun (WGS) entry which is preliminary data.</text>
</comment>
<dbReference type="EMBL" id="BOMQ01000016">
    <property type="protein sequence ID" value="GIE47699.1"/>
    <property type="molecule type" value="Genomic_DNA"/>
</dbReference>